<proteinExistence type="predicted"/>
<reference evidence="3" key="1">
    <citation type="journal article" date="2019" name="Int. J. Syst. Evol. Microbiol.">
        <title>The Global Catalogue of Microorganisms (GCM) 10K type strain sequencing project: providing services to taxonomists for standard genome sequencing and annotation.</title>
        <authorList>
            <consortium name="The Broad Institute Genomics Platform"/>
            <consortium name="The Broad Institute Genome Sequencing Center for Infectious Disease"/>
            <person name="Wu L."/>
            <person name="Ma J."/>
        </authorList>
    </citation>
    <scope>NUCLEOTIDE SEQUENCE [LARGE SCALE GENOMIC DNA]</scope>
    <source>
        <strain evidence="3">TBRC 5832</strain>
    </source>
</reference>
<evidence type="ECO:0000313" key="2">
    <source>
        <dbReference type="EMBL" id="MFC4066746.1"/>
    </source>
</evidence>
<name>A0ABV8ITY8_9ACTN</name>
<keyword evidence="1" id="KW-1133">Transmembrane helix</keyword>
<evidence type="ECO:0000313" key="3">
    <source>
        <dbReference type="Proteomes" id="UP001595867"/>
    </source>
</evidence>
<keyword evidence="3" id="KW-1185">Reference proteome</keyword>
<feature type="transmembrane region" description="Helical" evidence="1">
    <location>
        <begin position="15"/>
        <end position="37"/>
    </location>
</feature>
<gene>
    <name evidence="2" type="ORF">ACFO0C_17550</name>
</gene>
<evidence type="ECO:0000256" key="1">
    <source>
        <dbReference type="SAM" id="Phobius"/>
    </source>
</evidence>
<accession>A0ABV8ITY8</accession>
<sequence length="67" mass="7255">MISQLTAVMHDSTTLVAAASLLYATATTLAAVTALLARHPTRRRDARKVLALLLRRNITNDADVDKP</sequence>
<organism evidence="2 3">
    <name type="scientific">Actinoplanes subglobosus</name>
    <dbReference type="NCBI Taxonomy" id="1547892"/>
    <lineage>
        <taxon>Bacteria</taxon>
        <taxon>Bacillati</taxon>
        <taxon>Actinomycetota</taxon>
        <taxon>Actinomycetes</taxon>
        <taxon>Micromonosporales</taxon>
        <taxon>Micromonosporaceae</taxon>
        <taxon>Actinoplanes</taxon>
    </lineage>
</organism>
<comment type="caution">
    <text evidence="2">The sequence shown here is derived from an EMBL/GenBank/DDBJ whole genome shotgun (WGS) entry which is preliminary data.</text>
</comment>
<protein>
    <submittedName>
        <fullName evidence="2">Uncharacterized protein</fullName>
    </submittedName>
</protein>
<dbReference type="Proteomes" id="UP001595867">
    <property type="component" value="Unassembled WGS sequence"/>
</dbReference>
<dbReference type="RefSeq" id="WP_378067719.1">
    <property type="nucleotide sequence ID" value="NZ_JBHSBL010000016.1"/>
</dbReference>
<keyword evidence="1" id="KW-0812">Transmembrane</keyword>
<keyword evidence="1" id="KW-0472">Membrane</keyword>
<dbReference type="EMBL" id="JBHSBL010000016">
    <property type="protein sequence ID" value="MFC4066746.1"/>
    <property type="molecule type" value="Genomic_DNA"/>
</dbReference>